<evidence type="ECO:0000313" key="3">
    <source>
        <dbReference type="Proteomes" id="UP000035368"/>
    </source>
</evidence>
<dbReference type="EMBL" id="CP011541">
    <property type="protein sequence ID" value="AKK03781.1"/>
    <property type="molecule type" value="Genomic_DNA"/>
</dbReference>
<keyword evidence="1" id="KW-1133">Transmembrane helix</keyword>
<feature type="transmembrane region" description="Helical" evidence="1">
    <location>
        <begin position="82"/>
        <end position="102"/>
    </location>
</feature>
<keyword evidence="1" id="KW-0812">Transmembrane</keyword>
<organism evidence="2 3">
    <name type="scientific">Corynebacterium epidermidicanis</name>
    <dbReference type="NCBI Taxonomy" id="1050174"/>
    <lineage>
        <taxon>Bacteria</taxon>
        <taxon>Bacillati</taxon>
        <taxon>Actinomycetota</taxon>
        <taxon>Actinomycetes</taxon>
        <taxon>Mycobacteriales</taxon>
        <taxon>Corynebacteriaceae</taxon>
        <taxon>Corynebacterium</taxon>
    </lineage>
</organism>
<protein>
    <submittedName>
        <fullName evidence="2">Uncharacterized protein</fullName>
    </submittedName>
</protein>
<feature type="transmembrane region" description="Helical" evidence="1">
    <location>
        <begin position="152"/>
        <end position="173"/>
    </location>
</feature>
<dbReference type="AlphaFoldDB" id="A0A0G3GRE9"/>
<proteinExistence type="predicted"/>
<evidence type="ECO:0000256" key="1">
    <source>
        <dbReference type="SAM" id="Phobius"/>
    </source>
</evidence>
<gene>
    <name evidence="2" type="ORF">CEPID_09680</name>
</gene>
<evidence type="ECO:0000313" key="2">
    <source>
        <dbReference type="EMBL" id="AKK03781.1"/>
    </source>
</evidence>
<name>A0A0G3GRE9_9CORY</name>
<accession>A0A0G3GRE9</accession>
<dbReference type="KEGG" id="cei:CEPID_09680"/>
<dbReference type="PATRIC" id="fig|1050174.4.peg.1957"/>
<sequence>MKLVRHQGLAQRICEVLNPCRAGATQTLTPLCHSLPPLALIGAVSTLTNMSSEKPKWVPYVPLAATVGLTKSGLLSPGLIDAPLWIFFPLLALSIVVLIPEFRRGTHKQVDCYRPENVEYPPFPWVRVAAPWLILAAGDVSQAFGFSLGGTISPWVPAGSLFLIITVALTYSFTHLQDAAIRQGPRRARMLAARGLESVTAHRIDVMSKHRQFATGLINMNSFDGTRAQARLVANFQQLTATEVLDKAKELESVGLAKISPIMFPDEPEKWWVELTELGVRTLAATQRR</sequence>
<dbReference type="Proteomes" id="UP000035368">
    <property type="component" value="Chromosome"/>
</dbReference>
<reference evidence="2 3" key="1">
    <citation type="submission" date="2015-05" db="EMBL/GenBank/DDBJ databases">
        <title>Complete genome sequence of Corynebacterium epidermidicanis DSM 45586, isolated from the skin of a dog suffering from pruritus.</title>
        <authorList>
            <person name="Ruckert C."/>
            <person name="Albersmeier A."/>
            <person name="Winkler A."/>
            <person name="Tauch A."/>
        </authorList>
    </citation>
    <scope>NUCLEOTIDE SEQUENCE [LARGE SCALE GENOMIC DNA]</scope>
    <source>
        <strain evidence="2 3">DSM 45586</strain>
    </source>
</reference>
<keyword evidence="1" id="KW-0472">Membrane</keyword>
<keyword evidence="3" id="KW-1185">Reference proteome</keyword>
<feature type="transmembrane region" description="Helical" evidence="1">
    <location>
        <begin position="123"/>
        <end position="146"/>
    </location>
</feature>